<name>A0A8H6RS79_9PEZI</name>
<dbReference type="AlphaFoldDB" id="A0A8H6RS79"/>
<dbReference type="EMBL" id="JABCIY010000031">
    <property type="protein sequence ID" value="KAF7196196.1"/>
    <property type="molecule type" value="Genomic_DNA"/>
</dbReference>
<evidence type="ECO:0000256" key="1">
    <source>
        <dbReference type="SAM" id="MobiDB-lite"/>
    </source>
</evidence>
<dbReference type="Proteomes" id="UP000660729">
    <property type="component" value="Unassembled WGS sequence"/>
</dbReference>
<sequence length="460" mass="51697">MVDSLSANMERDFNPHAAKSSRLDEDGVLSTGFENYEGASTDRVSLQLPISGDVLDGRRREYPTLHPFLTLTDPHLEDEQKFRKIMTTMKYCEGLPVPPDHPYIEADLTCGASGCNKSTKVYVSKSLPNTAAHSEEEMRQIESDLVKLANAGFHCDVCCLSERRKTATMALSDPPKKISDQDREACLDRANAHPILSDMPNPRRWDKQTLKSKRKAARRDAKRALGLNQSQNLTPQQEEEATRHLSEEYLNKQRKDYAATRDDIFEEFKKARLQELRKEYNTKLNAIADMTPDWVDKDKETQRGMKLKCEDIEATFQKQETTKLNLEWDKVSPKIADSDAEEPEPNVLLDTDTRPSTSPQYGEGSIDHAVDLSTKGITVKDGTADLDLAATSTNTEVNGQVTAVSSTLDKTKTHVTHLMDQMGMAGKKRAADDLAAAKADDEDEYGRFERLKKRKTGRPE</sequence>
<feature type="region of interest" description="Disordered" evidence="1">
    <location>
        <begin position="192"/>
        <end position="244"/>
    </location>
</feature>
<feature type="region of interest" description="Disordered" evidence="1">
    <location>
        <begin position="337"/>
        <end position="366"/>
    </location>
</feature>
<dbReference type="OrthoDB" id="10577715at2759"/>
<protein>
    <submittedName>
        <fullName evidence="2">Uncharacterized protein</fullName>
    </submittedName>
</protein>
<feature type="compositionally biased region" description="Polar residues" evidence="1">
    <location>
        <begin position="227"/>
        <end position="236"/>
    </location>
</feature>
<reference evidence="2" key="1">
    <citation type="submission" date="2020-04" db="EMBL/GenBank/DDBJ databases">
        <title>Draft genome resource of the tomato pathogen Pseudocercospora fuligena.</title>
        <authorList>
            <person name="Zaccaron A."/>
        </authorList>
    </citation>
    <scope>NUCLEOTIDE SEQUENCE</scope>
    <source>
        <strain evidence="2">PF001</strain>
    </source>
</reference>
<feature type="region of interest" description="Disordered" evidence="1">
    <location>
        <begin position="436"/>
        <end position="460"/>
    </location>
</feature>
<organism evidence="2 3">
    <name type="scientific">Pseudocercospora fuligena</name>
    <dbReference type="NCBI Taxonomy" id="685502"/>
    <lineage>
        <taxon>Eukaryota</taxon>
        <taxon>Fungi</taxon>
        <taxon>Dikarya</taxon>
        <taxon>Ascomycota</taxon>
        <taxon>Pezizomycotina</taxon>
        <taxon>Dothideomycetes</taxon>
        <taxon>Dothideomycetidae</taxon>
        <taxon>Mycosphaerellales</taxon>
        <taxon>Mycosphaerellaceae</taxon>
        <taxon>Pseudocercospora</taxon>
    </lineage>
</organism>
<evidence type="ECO:0000313" key="3">
    <source>
        <dbReference type="Proteomes" id="UP000660729"/>
    </source>
</evidence>
<proteinExistence type="predicted"/>
<feature type="compositionally biased region" description="Basic residues" evidence="1">
    <location>
        <begin position="450"/>
        <end position="460"/>
    </location>
</feature>
<keyword evidence="3" id="KW-1185">Reference proteome</keyword>
<comment type="caution">
    <text evidence="2">The sequence shown here is derived from an EMBL/GenBank/DDBJ whole genome shotgun (WGS) entry which is preliminary data.</text>
</comment>
<accession>A0A8H6RS79</accession>
<gene>
    <name evidence="2" type="ORF">HII31_02597</name>
</gene>
<evidence type="ECO:0000313" key="2">
    <source>
        <dbReference type="EMBL" id="KAF7196196.1"/>
    </source>
</evidence>